<dbReference type="InterPro" id="IPR011990">
    <property type="entry name" value="TPR-like_helical_dom_sf"/>
</dbReference>
<dbReference type="Proteomes" id="UP001499854">
    <property type="component" value="Unassembled WGS sequence"/>
</dbReference>
<dbReference type="PANTHER" id="PTHR35807">
    <property type="entry name" value="TRANSCRIPTIONAL REGULATOR REDD-RELATED"/>
    <property type="match status" value="1"/>
</dbReference>
<dbReference type="EMBL" id="BAAAQM010000006">
    <property type="protein sequence ID" value="GAA1960149.1"/>
    <property type="molecule type" value="Genomic_DNA"/>
</dbReference>
<dbReference type="SMART" id="SM00862">
    <property type="entry name" value="Trans_reg_C"/>
    <property type="match status" value="1"/>
</dbReference>
<reference evidence="7 8" key="1">
    <citation type="journal article" date="2019" name="Int. J. Syst. Evol. Microbiol.">
        <title>The Global Catalogue of Microorganisms (GCM) 10K type strain sequencing project: providing services to taxonomists for standard genome sequencing and annotation.</title>
        <authorList>
            <consortium name="The Broad Institute Genomics Platform"/>
            <consortium name="The Broad Institute Genome Sequencing Center for Infectious Disease"/>
            <person name="Wu L."/>
            <person name="Ma J."/>
        </authorList>
    </citation>
    <scope>NUCLEOTIDE SEQUENCE [LARGE SCALE GENOMIC DNA]</scope>
    <source>
        <strain evidence="7 8">JCM 16013</strain>
    </source>
</reference>
<dbReference type="SMART" id="SM01043">
    <property type="entry name" value="BTAD"/>
    <property type="match status" value="1"/>
</dbReference>
<comment type="similarity">
    <text evidence="1">Belongs to the AfsR/DnrI/RedD regulatory family.</text>
</comment>
<dbReference type="Pfam" id="PF03704">
    <property type="entry name" value="BTAD"/>
    <property type="match status" value="1"/>
</dbReference>
<keyword evidence="4" id="KW-0804">Transcription</keyword>
<evidence type="ECO:0000256" key="4">
    <source>
        <dbReference type="ARBA" id="ARBA00023163"/>
    </source>
</evidence>
<feature type="domain" description="Bacterial transcriptional activator" evidence="6">
    <location>
        <begin position="111"/>
        <end position="255"/>
    </location>
</feature>
<dbReference type="Gene3D" id="1.25.40.10">
    <property type="entry name" value="Tetratricopeptide repeat domain"/>
    <property type="match status" value="1"/>
</dbReference>
<protein>
    <recommendedName>
        <fullName evidence="9">Transcriptional regulator, SARP family</fullName>
    </recommendedName>
</protein>
<keyword evidence="8" id="KW-1185">Reference proteome</keyword>
<dbReference type="InterPro" id="IPR016032">
    <property type="entry name" value="Sig_transdc_resp-reg_C-effctor"/>
</dbReference>
<dbReference type="InterPro" id="IPR001867">
    <property type="entry name" value="OmpR/PhoB-type_DNA-bd"/>
</dbReference>
<name>A0ABN2QYN6_9ACTN</name>
<dbReference type="InterPro" id="IPR005158">
    <property type="entry name" value="BTAD"/>
</dbReference>
<sequence>MSGQAGAVVIDIALLGTVKIAVRSGEGATDVALSYLERSLLAALACAPGTVVSTERLADMLWDGPPPSGARTRVHGLVSSVRKRVAAAGGDALVLATDPSGYVLCVEPERVDAECFRALMLQASDAVERGERDSATECWQRALGLWRGPAFDGLRPHAFQIEALALEEMRMTAWENCFDADLRSGRYERVIPELTRQRARHPGRERLVAQLMIALHATDRHAEALGTYRALRQHLRDEYGMSPGVRVSKIHELLLRGPSEMGELLATLPGCHALTG</sequence>
<dbReference type="InterPro" id="IPR051677">
    <property type="entry name" value="AfsR-DnrI-RedD_regulator"/>
</dbReference>
<dbReference type="CDD" id="cd15831">
    <property type="entry name" value="BTAD"/>
    <property type="match status" value="1"/>
</dbReference>
<evidence type="ECO:0000259" key="5">
    <source>
        <dbReference type="SMART" id="SM00862"/>
    </source>
</evidence>
<evidence type="ECO:0000313" key="7">
    <source>
        <dbReference type="EMBL" id="GAA1960149.1"/>
    </source>
</evidence>
<keyword evidence="2" id="KW-0805">Transcription regulation</keyword>
<evidence type="ECO:0000256" key="1">
    <source>
        <dbReference type="ARBA" id="ARBA00005820"/>
    </source>
</evidence>
<organism evidence="7 8">
    <name type="scientific">Catenulispora subtropica</name>
    <dbReference type="NCBI Taxonomy" id="450798"/>
    <lineage>
        <taxon>Bacteria</taxon>
        <taxon>Bacillati</taxon>
        <taxon>Actinomycetota</taxon>
        <taxon>Actinomycetes</taxon>
        <taxon>Catenulisporales</taxon>
        <taxon>Catenulisporaceae</taxon>
        <taxon>Catenulispora</taxon>
    </lineage>
</organism>
<evidence type="ECO:0000313" key="8">
    <source>
        <dbReference type="Proteomes" id="UP001499854"/>
    </source>
</evidence>
<evidence type="ECO:0000259" key="6">
    <source>
        <dbReference type="SMART" id="SM01043"/>
    </source>
</evidence>
<dbReference type="SUPFAM" id="SSF48452">
    <property type="entry name" value="TPR-like"/>
    <property type="match status" value="1"/>
</dbReference>
<comment type="caution">
    <text evidence="7">The sequence shown here is derived from an EMBL/GenBank/DDBJ whole genome shotgun (WGS) entry which is preliminary data.</text>
</comment>
<dbReference type="PANTHER" id="PTHR35807:SF1">
    <property type="entry name" value="TRANSCRIPTIONAL REGULATOR REDD"/>
    <property type="match status" value="1"/>
</dbReference>
<feature type="domain" description="OmpR/PhoB-type" evidence="5">
    <location>
        <begin position="28"/>
        <end position="104"/>
    </location>
</feature>
<dbReference type="InterPro" id="IPR036388">
    <property type="entry name" value="WH-like_DNA-bd_sf"/>
</dbReference>
<dbReference type="SUPFAM" id="SSF46894">
    <property type="entry name" value="C-terminal effector domain of the bipartite response regulators"/>
    <property type="match status" value="1"/>
</dbReference>
<evidence type="ECO:0008006" key="9">
    <source>
        <dbReference type="Google" id="ProtNLM"/>
    </source>
</evidence>
<gene>
    <name evidence="7" type="ORF">GCM10009838_15710</name>
</gene>
<proteinExistence type="inferred from homology"/>
<dbReference type="Pfam" id="PF00486">
    <property type="entry name" value="Trans_reg_C"/>
    <property type="match status" value="1"/>
</dbReference>
<evidence type="ECO:0000256" key="2">
    <source>
        <dbReference type="ARBA" id="ARBA00023015"/>
    </source>
</evidence>
<accession>A0ABN2QYN6</accession>
<dbReference type="Gene3D" id="1.10.10.10">
    <property type="entry name" value="Winged helix-like DNA-binding domain superfamily/Winged helix DNA-binding domain"/>
    <property type="match status" value="1"/>
</dbReference>
<keyword evidence="3" id="KW-0238">DNA-binding</keyword>
<evidence type="ECO:0000256" key="3">
    <source>
        <dbReference type="ARBA" id="ARBA00023125"/>
    </source>
</evidence>